<dbReference type="EMBL" id="HG793142">
    <property type="protein sequence ID" value="CRL23411.1"/>
    <property type="molecule type" value="Genomic_DNA"/>
</dbReference>
<dbReference type="Proteomes" id="UP000053732">
    <property type="component" value="Unassembled WGS sequence"/>
</dbReference>
<keyword evidence="2" id="KW-1185">Reference proteome</keyword>
<accession>A0A0G4PAS1</accession>
<evidence type="ECO:0000313" key="2">
    <source>
        <dbReference type="Proteomes" id="UP000053732"/>
    </source>
</evidence>
<gene>
    <name evidence="1" type="ORF">PCAMFM013_S009g000351</name>
</gene>
<evidence type="ECO:0000313" key="1">
    <source>
        <dbReference type="EMBL" id="CRL23411.1"/>
    </source>
</evidence>
<reference evidence="1 2" key="1">
    <citation type="journal article" date="2014" name="Nat. Commun.">
        <title>Multiple recent horizontal transfers of a large genomic region in cheese making fungi.</title>
        <authorList>
            <person name="Cheeseman K."/>
            <person name="Ropars J."/>
            <person name="Renault P."/>
            <person name="Dupont J."/>
            <person name="Gouzy J."/>
            <person name="Branca A."/>
            <person name="Abraham A.L."/>
            <person name="Ceppi M."/>
            <person name="Conseiller E."/>
            <person name="Debuchy R."/>
            <person name="Malagnac F."/>
            <person name="Goarin A."/>
            <person name="Silar P."/>
            <person name="Lacoste S."/>
            <person name="Sallet E."/>
            <person name="Bensimon A."/>
            <person name="Giraud T."/>
            <person name="Brygoo Y."/>
        </authorList>
    </citation>
    <scope>NUCLEOTIDE SEQUENCE [LARGE SCALE GENOMIC DNA]</scope>
    <source>
        <strain evidence="2">FM 013</strain>
    </source>
</reference>
<organism evidence="1 2">
    <name type="scientific">Penicillium camemberti (strain FM 013)</name>
    <dbReference type="NCBI Taxonomy" id="1429867"/>
    <lineage>
        <taxon>Eukaryota</taxon>
        <taxon>Fungi</taxon>
        <taxon>Dikarya</taxon>
        <taxon>Ascomycota</taxon>
        <taxon>Pezizomycotina</taxon>
        <taxon>Eurotiomycetes</taxon>
        <taxon>Eurotiomycetidae</taxon>
        <taxon>Eurotiales</taxon>
        <taxon>Aspergillaceae</taxon>
        <taxon>Penicillium</taxon>
    </lineage>
</organism>
<proteinExistence type="predicted"/>
<sequence length="252" mass="29262">MAVPRSWFPSGLNEGDTVTLTKPKTSKWILDKMINTHDDQCRNRSLDSYVSILFECHNPTNGQEAFMRVYVQVPHTGYEGADKATRAREAIEFTPPELKAYKSLTDKGSQNTPPLLAYELGTQGSSDIVPNGHITWIVWKKVPGKRLGDFRSAFVYWNMDRDERDRIREAFLREFPKAKRSGYFPEGAKPRNLIWDENNGDLYFVGFRDAMPFKAKGEFNEAWLPRFDLARPPQKHFRRYIDYNGDISDWKL</sequence>
<protein>
    <submittedName>
        <fullName evidence="1">Str. FM013</fullName>
    </submittedName>
</protein>
<name>A0A0G4PAS1_PENC3</name>
<dbReference type="AlphaFoldDB" id="A0A0G4PAS1"/>